<evidence type="ECO:0000313" key="2">
    <source>
        <dbReference type="EMBL" id="MFD1001930.1"/>
    </source>
</evidence>
<dbReference type="InterPro" id="IPR009061">
    <property type="entry name" value="DNA-bd_dom_put_sf"/>
</dbReference>
<dbReference type="EMBL" id="JBHTKA010000008">
    <property type="protein sequence ID" value="MFD1001930.1"/>
    <property type="molecule type" value="Genomic_DNA"/>
</dbReference>
<evidence type="ECO:0000313" key="3">
    <source>
        <dbReference type="Proteomes" id="UP001597112"/>
    </source>
</evidence>
<dbReference type="PANTHER" id="PTHR34585:SF22">
    <property type="entry name" value="HELIX-TURN-HELIX DOMAIN-CONTAINING PROTEIN"/>
    <property type="match status" value="1"/>
</dbReference>
<protein>
    <submittedName>
        <fullName evidence="2">Helix-turn-helix domain-containing protein</fullName>
    </submittedName>
</protein>
<reference evidence="3" key="1">
    <citation type="journal article" date="2019" name="Int. J. Syst. Evol. Microbiol.">
        <title>The Global Catalogue of Microorganisms (GCM) 10K type strain sequencing project: providing services to taxonomists for standard genome sequencing and annotation.</title>
        <authorList>
            <consortium name="The Broad Institute Genomics Platform"/>
            <consortium name="The Broad Institute Genome Sequencing Center for Infectious Disease"/>
            <person name="Wu L."/>
            <person name="Ma J."/>
        </authorList>
    </citation>
    <scope>NUCLEOTIDE SEQUENCE [LARGE SCALE GENOMIC DNA]</scope>
    <source>
        <strain evidence="3">CCUG 58938</strain>
    </source>
</reference>
<dbReference type="InterPro" id="IPR041657">
    <property type="entry name" value="HTH_17"/>
</dbReference>
<dbReference type="Proteomes" id="UP001597112">
    <property type="component" value="Unassembled WGS sequence"/>
</dbReference>
<dbReference type="PANTHER" id="PTHR34585">
    <property type="match status" value="1"/>
</dbReference>
<keyword evidence="3" id="KW-1185">Reference proteome</keyword>
<name>A0ABW3K7B3_9BACT</name>
<proteinExistence type="predicted"/>
<organism evidence="2 3">
    <name type="scientific">Ohtaekwangia kribbensis</name>
    <dbReference type="NCBI Taxonomy" id="688913"/>
    <lineage>
        <taxon>Bacteria</taxon>
        <taxon>Pseudomonadati</taxon>
        <taxon>Bacteroidota</taxon>
        <taxon>Cytophagia</taxon>
        <taxon>Cytophagales</taxon>
        <taxon>Fulvivirgaceae</taxon>
        <taxon>Ohtaekwangia</taxon>
    </lineage>
</organism>
<comment type="caution">
    <text evidence="2">The sequence shown here is derived from an EMBL/GenBank/DDBJ whole genome shotgun (WGS) entry which is preliminary data.</text>
</comment>
<dbReference type="Pfam" id="PF12728">
    <property type="entry name" value="HTH_17"/>
    <property type="match status" value="1"/>
</dbReference>
<dbReference type="RefSeq" id="WP_377582537.1">
    <property type="nucleotide sequence ID" value="NZ_JBHTKA010000008.1"/>
</dbReference>
<accession>A0ABW3K7B3</accession>
<feature type="domain" description="Helix-turn-helix" evidence="1">
    <location>
        <begin position="37"/>
        <end position="85"/>
    </location>
</feature>
<dbReference type="SUPFAM" id="SSF46955">
    <property type="entry name" value="Putative DNA-binding domain"/>
    <property type="match status" value="1"/>
</dbReference>
<gene>
    <name evidence="2" type="ORF">ACFQ21_21575</name>
</gene>
<evidence type="ECO:0000259" key="1">
    <source>
        <dbReference type="Pfam" id="PF12728"/>
    </source>
</evidence>
<sequence>MNEAIFKHEDLQHFRVQLLEDLKAMLGASQSLVKKEWLKSSEVRKMLGVSHGTLQNLRVNGSLPCSKVGGIIFYKYDDLIKLLEGSRR</sequence>